<dbReference type="EMBL" id="QJJY01000023">
    <property type="protein sequence ID" value="PXX26534.1"/>
    <property type="molecule type" value="Genomic_DNA"/>
</dbReference>
<feature type="domain" description="Major facilitator superfamily (MFS) profile" evidence="10">
    <location>
        <begin position="26"/>
        <end position="429"/>
    </location>
</feature>
<dbReference type="GO" id="GO:0005886">
    <property type="term" value="C:plasma membrane"/>
    <property type="evidence" value="ECO:0007669"/>
    <property type="project" value="UniProtKB-SubCell"/>
</dbReference>
<dbReference type="SUPFAM" id="SSF103473">
    <property type="entry name" value="MFS general substrate transporter"/>
    <property type="match status" value="1"/>
</dbReference>
<evidence type="ECO:0000256" key="7">
    <source>
        <dbReference type="ARBA" id="ARBA00022989"/>
    </source>
</evidence>
<comment type="caution">
    <text evidence="11">The sequence shown here is derived from an EMBL/GenBank/DDBJ whole genome shotgun (WGS) entry which is preliminary data.</text>
</comment>
<gene>
    <name evidence="11" type="ORF">NA66_10233</name>
</gene>
<keyword evidence="3" id="KW-0813">Transport</keyword>
<feature type="transmembrane region" description="Helical" evidence="9">
    <location>
        <begin position="375"/>
        <end position="398"/>
    </location>
</feature>
<dbReference type="GO" id="GO:0015293">
    <property type="term" value="F:symporter activity"/>
    <property type="evidence" value="ECO:0007669"/>
    <property type="project" value="UniProtKB-KW"/>
</dbReference>
<evidence type="ECO:0000256" key="8">
    <source>
        <dbReference type="ARBA" id="ARBA00023136"/>
    </source>
</evidence>
<dbReference type="AlphaFoldDB" id="A0A318I738"/>
<dbReference type="FunFam" id="1.20.1250.20:FF:000001">
    <property type="entry name" value="Dicarboxylate MFS transporter"/>
    <property type="match status" value="1"/>
</dbReference>
<feature type="transmembrane region" description="Helical" evidence="9">
    <location>
        <begin position="97"/>
        <end position="116"/>
    </location>
</feature>
<evidence type="ECO:0000256" key="5">
    <source>
        <dbReference type="ARBA" id="ARBA00022692"/>
    </source>
</evidence>
<dbReference type="PROSITE" id="PS50850">
    <property type="entry name" value="MFS"/>
    <property type="match status" value="1"/>
</dbReference>
<keyword evidence="7 9" id="KW-1133">Transmembrane helix</keyword>
<feature type="transmembrane region" description="Helical" evidence="9">
    <location>
        <begin position="404"/>
        <end position="424"/>
    </location>
</feature>
<keyword evidence="8 9" id="KW-0472">Membrane</keyword>
<reference evidence="11 12" key="1">
    <citation type="submission" date="2018-05" db="EMBL/GenBank/DDBJ databases">
        <title>Comparative genomics of bacterial root endophytes of switchgrass collected from native prairies over two seasons.</title>
        <authorList>
            <person name="Tang Y."/>
        </authorList>
    </citation>
    <scope>NUCLEOTIDE SEQUENCE [LARGE SCALE GENOMIC DNA]</scope>
    <source>
        <strain evidence="11 12">NFIX32</strain>
    </source>
</reference>
<dbReference type="InterPro" id="IPR036259">
    <property type="entry name" value="MFS_trans_sf"/>
</dbReference>
<keyword evidence="4" id="KW-1003">Cell membrane</keyword>
<comment type="subcellular location">
    <subcellularLocation>
        <location evidence="1">Cell membrane</location>
        <topology evidence="1">Multi-pass membrane protein</topology>
    </subcellularLocation>
</comment>
<sequence>MNSSSSHAAPFDATTPATSRAEQRRAIGAGMVGYILEWFDFGVYGFLAAIIAKNFFPSTDDFTSLLASFAVFGVGFVARPISSVVLGRIADVRGRHITLATTMILMALSTVAIGFLPTYERIGIWAPVLLVAARLVQGFAAGGEWGTAAAFLVEWGGANRRGFFGAFQQSSIAAGLLLGSLVAAILSSALDTNALASWGWRIPFFLGALLGPVGMYVRRRVQESPSFESEAARAHTLSGAQFAKSLFHAFSFVIFWAVSSYMVAVYMPTFANKYAHISRTQALWTSTASLATVMIVAPLMGALSDRIGRKPVLLASCAFFVLLSYPLYQFIVSGIGFMTFFWTQLLMNVVFTMYSGAGPAALAEMFPTRVRSTGVAFGGALATILGGFSPFLTTWTIASTGASANAGWLLAGSALFTLPALLVMKDRAREKSI</sequence>
<feature type="transmembrane region" description="Helical" evidence="9">
    <location>
        <begin position="62"/>
        <end position="85"/>
    </location>
</feature>
<dbReference type="InterPro" id="IPR005829">
    <property type="entry name" value="Sugar_transporter_CS"/>
</dbReference>
<dbReference type="PANTHER" id="PTHR43528">
    <property type="entry name" value="ALPHA-KETOGLUTARATE PERMEASE"/>
    <property type="match status" value="1"/>
</dbReference>
<dbReference type="PANTHER" id="PTHR43528:SF1">
    <property type="entry name" value="ALPHA-KETOGLUTARATE PERMEASE"/>
    <property type="match status" value="1"/>
</dbReference>
<feature type="transmembrane region" description="Helical" evidence="9">
    <location>
        <begin position="312"/>
        <end position="335"/>
    </location>
</feature>
<evidence type="ECO:0000256" key="6">
    <source>
        <dbReference type="ARBA" id="ARBA00022847"/>
    </source>
</evidence>
<evidence type="ECO:0000313" key="11">
    <source>
        <dbReference type="EMBL" id="PXX26534.1"/>
    </source>
</evidence>
<evidence type="ECO:0000256" key="2">
    <source>
        <dbReference type="ARBA" id="ARBA00008240"/>
    </source>
</evidence>
<dbReference type="Proteomes" id="UP000247755">
    <property type="component" value="Unassembled WGS sequence"/>
</dbReference>
<dbReference type="Pfam" id="PF07690">
    <property type="entry name" value="MFS_1"/>
    <property type="match status" value="1"/>
</dbReference>
<feature type="transmembrane region" description="Helical" evidence="9">
    <location>
        <begin position="282"/>
        <end position="300"/>
    </location>
</feature>
<dbReference type="InterPro" id="IPR020846">
    <property type="entry name" value="MFS_dom"/>
</dbReference>
<feature type="transmembrane region" description="Helical" evidence="9">
    <location>
        <begin position="34"/>
        <end position="56"/>
    </location>
</feature>
<evidence type="ECO:0000256" key="1">
    <source>
        <dbReference type="ARBA" id="ARBA00004651"/>
    </source>
</evidence>
<dbReference type="Pfam" id="PF00083">
    <property type="entry name" value="Sugar_tr"/>
    <property type="match status" value="1"/>
</dbReference>
<organism evidence="11 12">
    <name type="scientific">Burkholderia pyrrocinia</name>
    <name type="common">Pseudomonas pyrrocinia</name>
    <dbReference type="NCBI Taxonomy" id="60550"/>
    <lineage>
        <taxon>Bacteria</taxon>
        <taxon>Pseudomonadati</taxon>
        <taxon>Pseudomonadota</taxon>
        <taxon>Betaproteobacteria</taxon>
        <taxon>Burkholderiales</taxon>
        <taxon>Burkholderiaceae</taxon>
        <taxon>Burkholderia</taxon>
        <taxon>Burkholderia cepacia complex</taxon>
    </lineage>
</organism>
<dbReference type="PROSITE" id="PS00216">
    <property type="entry name" value="SUGAR_TRANSPORT_1"/>
    <property type="match status" value="1"/>
</dbReference>
<dbReference type="InterPro" id="IPR005828">
    <property type="entry name" value="MFS_sugar_transport-like"/>
</dbReference>
<evidence type="ECO:0000313" key="12">
    <source>
        <dbReference type="Proteomes" id="UP000247755"/>
    </source>
</evidence>
<keyword evidence="6" id="KW-0769">Symport</keyword>
<dbReference type="InterPro" id="IPR051084">
    <property type="entry name" value="H+-coupled_symporters"/>
</dbReference>
<keyword evidence="5 9" id="KW-0812">Transmembrane</keyword>
<accession>A0A318I738</accession>
<evidence type="ECO:0000256" key="3">
    <source>
        <dbReference type="ARBA" id="ARBA00022448"/>
    </source>
</evidence>
<feature type="transmembrane region" description="Helical" evidence="9">
    <location>
        <begin position="198"/>
        <end position="217"/>
    </location>
</feature>
<comment type="similarity">
    <text evidence="2">Belongs to the major facilitator superfamily. Metabolite:H+ Symporter (MHS) family (TC 2.A.1.6) family.</text>
</comment>
<dbReference type="Gene3D" id="1.20.1250.20">
    <property type="entry name" value="MFS general substrate transporter like domains"/>
    <property type="match status" value="2"/>
</dbReference>
<dbReference type="InterPro" id="IPR011701">
    <property type="entry name" value="MFS"/>
</dbReference>
<evidence type="ECO:0000256" key="9">
    <source>
        <dbReference type="SAM" id="Phobius"/>
    </source>
</evidence>
<evidence type="ECO:0000256" key="4">
    <source>
        <dbReference type="ARBA" id="ARBA00022475"/>
    </source>
</evidence>
<feature type="transmembrane region" description="Helical" evidence="9">
    <location>
        <begin position="246"/>
        <end position="267"/>
    </location>
</feature>
<evidence type="ECO:0000259" key="10">
    <source>
        <dbReference type="PROSITE" id="PS50850"/>
    </source>
</evidence>
<dbReference type="PROSITE" id="PS00217">
    <property type="entry name" value="SUGAR_TRANSPORT_2"/>
    <property type="match status" value="1"/>
</dbReference>
<feature type="transmembrane region" description="Helical" evidence="9">
    <location>
        <begin position="341"/>
        <end position="363"/>
    </location>
</feature>
<protein>
    <submittedName>
        <fullName evidence="11">MHS family proline/betaine transporter-like MFS transporter</fullName>
    </submittedName>
</protein>
<dbReference type="RefSeq" id="WP_072445240.1">
    <property type="nucleotide sequence ID" value="NZ_QJJY01000023.1"/>
</dbReference>
<proteinExistence type="inferred from homology"/>
<feature type="transmembrane region" description="Helical" evidence="9">
    <location>
        <begin position="163"/>
        <end position="186"/>
    </location>
</feature>
<name>A0A318I738_BURPY</name>